<comment type="similarity">
    <text evidence="4">Belongs to the ubiquitin-activating E1 family. UBA3 subfamily.</text>
</comment>
<dbReference type="Proteomes" id="UP000190831">
    <property type="component" value="Chromosome D"/>
</dbReference>
<dbReference type="OMA" id="PYLENYM"/>
<dbReference type="Gene3D" id="1.10.10.520">
    <property type="entry name" value="Ubiquitin activating enzymes (Uba3). Chain: B, domain 2"/>
    <property type="match status" value="1"/>
</dbReference>
<dbReference type="GO" id="GO:0005737">
    <property type="term" value="C:cytoplasm"/>
    <property type="evidence" value="ECO:0007669"/>
    <property type="project" value="TreeGrafter"/>
</dbReference>
<dbReference type="PANTHER" id="PTHR10953:SF6">
    <property type="entry name" value="NEDD8-ACTIVATING ENZYME E1 CATALYTIC SUBUNIT"/>
    <property type="match status" value="1"/>
</dbReference>
<dbReference type="UniPathway" id="UPA00885"/>
<dbReference type="EC" id="6.2.1.64" evidence="4"/>
<comment type="pathway">
    <text evidence="4">Protein modification; protein neddylation.</text>
</comment>
<evidence type="ECO:0000256" key="3">
    <source>
        <dbReference type="ARBA" id="ARBA00022840"/>
    </source>
</evidence>
<name>A0A1G4MBN3_LACFM</name>
<dbReference type="GO" id="GO:0005634">
    <property type="term" value="C:nucleus"/>
    <property type="evidence" value="ECO:0007669"/>
    <property type="project" value="TreeGrafter"/>
</dbReference>
<accession>A0A1G4MBN3</accession>
<evidence type="ECO:0000259" key="5">
    <source>
        <dbReference type="Pfam" id="PF00899"/>
    </source>
</evidence>
<dbReference type="FunFam" id="3.50.50.80:FF:000002">
    <property type="entry name" value="SUMO-activating enzyme subunit 2"/>
    <property type="match status" value="1"/>
</dbReference>
<dbReference type="GO" id="GO:0005524">
    <property type="term" value="F:ATP binding"/>
    <property type="evidence" value="ECO:0007669"/>
    <property type="project" value="UniProtKB-UniRule"/>
</dbReference>
<dbReference type="AlphaFoldDB" id="A0A1G4MBN3"/>
<dbReference type="STRING" id="4955.A0A1G4MBN3"/>
<dbReference type="InterPro" id="IPR023318">
    <property type="entry name" value="Ub_act_enz_dom_a_sf"/>
</dbReference>
<dbReference type="GO" id="GO:0019781">
    <property type="term" value="F:NEDD8 activating enzyme activity"/>
    <property type="evidence" value="ECO:0007669"/>
    <property type="project" value="UniProtKB-UniRule"/>
</dbReference>
<evidence type="ECO:0000256" key="1">
    <source>
        <dbReference type="ARBA" id="ARBA00022741"/>
    </source>
</evidence>
<comment type="function">
    <text evidence="4">Catalytic subunit of the dimeric E1 enzyme, which activates NEDD8.</text>
</comment>
<evidence type="ECO:0000313" key="6">
    <source>
        <dbReference type="EMBL" id="SCW01272.1"/>
    </source>
</evidence>
<comment type="catalytic activity">
    <reaction evidence="4">
        <text>ATP + [NEDD8 protein] + [E1 NEDD8-activating enzyme]-L-cysteine = AMP + diphosphate + [E1 NEDD8-activating enzyme]-S-[NEDD8 protein]-yl-L-cysteine.</text>
        <dbReference type="EC" id="6.2.1.64"/>
    </reaction>
</comment>
<dbReference type="OrthoDB" id="10255449at2759"/>
<gene>
    <name evidence="6" type="ORF">LAFE_0D08922G</name>
</gene>
<reference evidence="6 7" key="1">
    <citation type="submission" date="2016-03" db="EMBL/GenBank/DDBJ databases">
        <authorList>
            <person name="Devillers H."/>
        </authorList>
    </citation>
    <scope>NUCLEOTIDE SEQUENCE [LARGE SCALE GENOMIC DNA]</scope>
    <source>
        <strain evidence="6">CBS 6772</strain>
    </source>
</reference>
<feature type="domain" description="THIF-type NAD/FAD binding fold" evidence="5">
    <location>
        <begin position="2"/>
        <end position="291"/>
    </location>
</feature>
<dbReference type="SUPFAM" id="SSF69572">
    <property type="entry name" value="Activating enzymes of the ubiquitin-like proteins"/>
    <property type="match status" value="1"/>
</dbReference>
<keyword evidence="7" id="KW-1185">Reference proteome</keyword>
<keyword evidence="2 4" id="KW-0833">Ubl conjugation pathway</keyword>
<proteinExistence type="inferred from homology"/>
<sequence>MTDLSNVSVLVLGAGGLGCEILKNLAMQGIPSIHVVDMDTIELTNLNRQFLFSEADIGKSKAHVAAEFINGKRIPAADGTVVRVTPYFQDLTLFDKRFIASFTLIVSGLDSIEARRFVNTQLVQITLETKYEKCIPFIDGGSEGWKGHCKTIIPGFTACYECSLGTLPSKAESYPLCTIANSPRLPEHVIEYVLTVQWPREFPDQEFDGDQDPHLNWIIERSIQRARLFGIDDTALTREFVVGVVKNIIPSVASTNAVVAAQCCNEVTKLLYNIYDPESSPNFVVYNGDDGCFSYSFTHERLPDCLICGVLQ</sequence>
<evidence type="ECO:0000256" key="2">
    <source>
        <dbReference type="ARBA" id="ARBA00022786"/>
    </source>
</evidence>
<dbReference type="InterPro" id="IPR035985">
    <property type="entry name" value="Ubiquitin-activating_enz"/>
</dbReference>
<dbReference type="Pfam" id="PF00899">
    <property type="entry name" value="ThiF"/>
    <property type="match status" value="1"/>
</dbReference>
<keyword evidence="3 4" id="KW-0067">ATP-binding</keyword>
<dbReference type="InterPro" id="IPR000594">
    <property type="entry name" value="ThiF_NAD_FAD-bd"/>
</dbReference>
<dbReference type="InterPro" id="IPR045886">
    <property type="entry name" value="ThiF/MoeB/HesA"/>
</dbReference>
<evidence type="ECO:0000256" key="4">
    <source>
        <dbReference type="RuleBase" id="RU368009"/>
    </source>
</evidence>
<protein>
    <recommendedName>
        <fullName evidence="4">NEDD8-activating enzyme E1 catalytic subunit</fullName>
        <ecNumber evidence="4">6.2.1.64</ecNumber>
    </recommendedName>
</protein>
<dbReference type="PANTHER" id="PTHR10953">
    <property type="entry name" value="UBIQUITIN-ACTIVATING ENZYME E1"/>
    <property type="match status" value="1"/>
</dbReference>
<dbReference type="EMBL" id="LT598492">
    <property type="protein sequence ID" value="SCW01272.1"/>
    <property type="molecule type" value="Genomic_DNA"/>
</dbReference>
<evidence type="ECO:0000313" key="7">
    <source>
        <dbReference type="Proteomes" id="UP000190831"/>
    </source>
</evidence>
<organism evidence="6 7">
    <name type="scientific">Lachancea fermentati</name>
    <name type="common">Zygosaccharomyces fermentati</name>
    <dbReference type="NCBI Taxonomy" id="4955"/>
    <lineage>
        <taxon>Eukaryota</taxon>
        <taxon>Fungi</taxon>
        <taxon>Dikarya</taxon>
        <taxon>Ascomycota</taxon>
        <taxon>Saccharomycotina</taxon>
        <taxon>Saccharomycetes</taxon>
        <taxon>Saccharomycetales</taxon>
        <taxon>Saccharomycetaceae</taxon>
        <taxon>Lachancea</taxon>
    </lineage>
</organism>
<keyword evidence="4" id="KW-0436">Ligase</keyword>
<dbReference type="Gene3D" id="3.40.50.720">
    <property type="entry name" value="NAD(P)-binding Rossmann-like Domain"/>
    <property type="match status" value="1"/>
</dbReference>
<dbReference type="GO" id="GO:0045116">
    <property type="term" value="P:protein neddylation"/>
    <property type="evidence" value="ECO:0007669"/>
    <property type="project" value="UniProtKB-UniRule"/>
</dbReference>
<keyword evidence="1 4" id="KW-0547">Nucleotide-binding</keyword>